<dbReference type="Pfam" id="PF17769">
    <property type="entry name" value="PurK_C"/>
    <property type="match status" value="1"/>
</dbReference>
<dbReference type="EMBL" id="JAHGAW010000008">
    <property type="protein sequence ID" value="MBT2187961.1"/>
    <property type="molecule type" value="Genomic_DNA"/>
</dbReference>
<keyword evidence="2 5" id="KW-0547">Nucleotide-binding</keyword>
<feature type="binding site" evidence="5">
    <location>
        <position position="106"/>
    </location>
    <ligand>
        <name>ATP</name>
        <dbReference type="ChEBI" id="CHEBI:30616"/>
    </ligand>
</feature>
<dbReference type="InterPro" id="IPR016185">
    <property type="entry name" value="PreATP-grasp_dom_sf"/>
</dbReference>
<dbReference type="AlphaFoldDB" id="A0A9X1DDB4"/>
<dbReference type="Gene3D" id="3.40.50.20">
    <property type="match status" value="1"/>
</dbReference>
<dbReference type="InterPro" id="IPR011761">
    <property type="entry name" value="ATP-grasp"/>
</dbReference>
<dbReference type="RefSeq" id="WP_214624205.1">
    <property type="nucleotide sequence ID" value="NZ_JAHGAW010000008.1"/>
</dbReference>
<evidence type="ECO:0000256" key="4">
    <source>
        <dbReference type="ARBA" id="ARBA00022840"/>
    </source>
</evidence>
<feature type="binding site" evidence="5">
    <location>
        <begin position="151"/>
        <end position="157"/>
    </location>
    <ligand>
        <name>ATP</name>
        <dbReference type="ChEBI" id="CHEBI:30616"/>
    </ligand>
</feature>
<dbReference type="EC" id="6.3.4.18" evidence="5 6"/>
<dbReference type="InterPro" id="IPR011054">
    <property type="entry name" value="Rudment_hybrid_motif"/>
</dbReference>
<evidence type="ECO:0000256" key="2">
    <source>
        <dbReference type="ARBA" id="ARBA00022741"/>
    </source>
</evidence>
<evidence type="ECO:0000256" key="6">
    <source>
        <dbReference type="RuleBase" id="RU361200"/>
    </source>
</evidence>
<dbReference type="PANTHER" id="PTHR11609">
    <property type="entry name" value="PURINE BIOSYNTHESIS PROTEIN 6/7, PUR6/7"/>
    <property type="match status" value="1"/>
</dbReference>
<evidence type="ECO:0000313" key="9">
    <source>
        <dbReference type="Proteomes" id="UP001138757"/>
    </source>
</evidence>
<feature type="binding site" evidence="5">
    <location>
        <position position="214"/>
    </location>
    <ligand>
        <name>ATP</name>
        <dbReference type="ChEBI" id="CHEBI:30616"/>
    </ligand>
</feature>
<dbReference type="FunFam" id="3.40.50.20:FF:000016">
    <property type="entry name" value="N5-carboxyaminoimidazole ribonucleotide synthase"/>
    <property type="match status" value="1"/>
</dbReference>
<gene>
    <name evidence="5 6" type="primary">purK</name>
    <name evidence="8" type="ORF">KK488_13485</name>
</gene>
<comment type="function">
    <text evidence="6">Catalyzes the ATP-dependent conversion of 5-aminoimidazole ribonucleotide (AIR) and HCO(3)- to N5-carboxyaminoimidazole ribonucleotide (N5-CAIR).</text>
</comment>
<dbReference type="Pfam" id="PF02222">
    <property type="entry name" value="ATP-grasp"/>
    <property type="match status" value="1"/>
</dbReference>
<dbReference type="GO" id="GO:0046872">
    <property type="term" value="F:metal ion binding"/>
    <property type="evidence" value="ECO:0007669"/>
    <property type="project" value="InterPro"/>
</dbReference>
<dbReference type="InterPro" id="IPR040686">
    <property type="entry name" value="PurK_C"/>
</dbReference>
<feature type="binding site" evidence="5">
    <location>
        <position position="146"/>
    </location>
    <ligand>
        <name>ATP</name>
        <dbReference type="ChEBI" id="CHEBI:30616"/>
    </ligand>
</feature>
<dbReference type="SUPFAM" id="SSF56059">
    <property type="entry name" value="Glutathione synthetase ATP-binding domain-like"/>
    <property type="match status" value="1"/>
</dbReference>
<dbReference type="GO" id="GO:0004638">
    <property type="term" value="F:phosphoribosylaminoimidazole carboxylase activity"/>
    <property type="evidence" value="ECO:0007669"/>
    <property type="project" value="InterPro"/>
</dbReference>
<comment type="function">
    <text evidence="5">Catalyzes the ATP-dependent conversion of 5-aminoimidazole ribonucleotide (AIR) and HCO(3)(-) to N5-carboxyaminoimidazole ribonucleotide (N5-CAIR).</text>
</comment>
<evidence type="ECO:0000256" key="5">
    <source>
        <dbReference type="HAMAP-Rule" id="MF_01928"/>
    </source>
</evidence>
<feature type="binding site" evidence="5">
    <location>
        <position position="191"/>
    </location>
    <ligand>
        <name>ATP</name>
        <dbReference type="ChEBI" id="CHEBI:30616"/>
    </ligand>
</feature>
<comment type="caution">
    <text evidence="8">The sequence shown here is derived from an EMBL/GenBank/DDBJ whole genome shotgun (WGS) entry which is preliminary data.</text>
</comment>
<dbReference type="InterPro" id="IPR003135">
    <property type="entry name" value="ATP-grasp_carboxylate-amine"/>
</dbReference>
<evidence type="ECO:0000256" key="1">
    <source>
        <dbReference type="ARBA" id="ARBA00022598"/>
    </source>
</evidence>
<proteinExistence type="inferred from homology"/>
<dbReference type="Proteomes" id="UP001138757">
    <property type="component" value="Unassembled WGS sequence"/>
</dbReference>
<reference evidence="8" key="1">
    <citation type="submission" date="2021-05" db="EMBL/GenBank/DDBJ databases">
        <title>Genome of Sphingobium sp. strain.</title>
        <authorList>
            <person name="Fan R."/>
        </authorList>
    </citation>
    <scope>NUCLEOTIDE SEQUENCE</scope>
    <source>
        <strain evidence="8">H33</strain>
    </source>
</reference>
<comment type="subunit">
    <text evidence="5 6">Homodimer.</text>
</comment>
<dbReference type="InterPro" id="IPR013815">
    <property type="entry name" value="ATP_grasp_subdomain_1"/>
</dbReference>
<dbReference type="GO" id="GO:0006189">
    <property type="term" value="P:'de novo' IMP biosynthetic process"/>
    <property type="evidence" value="ECO:0007669"/>
    <property type="project" value="UniProtKB-UniRule"/>
</dbReference>
<dbReference type="InterPro" id="IPR054350">
    <property type="entry name" value="PurT/PurK_preATP-grasp"/>
</dbReference>
<dbReference type="NCBIfam" id="NF004679">
    <property type="entry name" value="PRK06019.1-5"/>
    <property type="match status" value="1"/>
</dbReference>
<evidence type="ECO:0000256" key="3">
    <source>
        <dbReference type="ARBA" id="ARBA00022755"/>
    </source>
</evidence>
<sequence length="362" mass="38177">MKLVPPGSTIGIVGGGQLGRMLAMAGAQLGYRAHIFAPEESGPAADVAPRWTRGAYGDADALGRFADAVDVITYEFENVPSEAVALLGQLGHVQPNARALGIAQDRLAEKGFVAGLGGRTAPYAPVPDRVALDAAIAQVGAPAILKTIRFGYDGKGQARLMDTAPATLDRAWAEIGGQSAVLEGFVRFDHEFSVILVRGHDGQLRFWDSPVNVHADGILDTSTVPAPPPILAQVPEARAIAGRIAQALDYVGVLALEFFCGADGPIFNEMAPRVHNSGHWTIEGAVTSQFENHVRAICGLPLGSTLLAAPGVAMENLIGDQAHDWAQILADETAHLHLYGKHEARPGRKMGHVTRLRLGGQA</sequence>
<dbReference type="InterPro" id="IPR005875">
    <property type="entry name" value="PurK"/>
</dbReference>
<dbReference type="SUPFAM" id="SSF52440">
    <property type="entry name" value="PreATP-grasp domain"/>
    <property type="match status" value="1"/>
</dbReference>
<comment type="similarity">
    <text evidence="5 6">Belongs to the PurK/PurT family.</text>
</comment>
<accession>A0A9X1DDB4</accession>
<dbReference type="Pfam" id="PF22660">
    <property type="entry name" value="RS_preATP-grasp-like"/>
    <property type="match status" value="1"/>
</dbReference>
<keyword evidence="3 5" id="KW-0658">Purine biosynthesis</keyword>
<keyword evidence="9" id="KW-1185">Reference proteome</keyword>
<dbReference type="GO" id="GO:0005524">
    <property type="term" value="F:ATP binding"/>
    <property type="evidence" value="ECO:0007669"/>
    <property type="project" value="UniProtKB-UniRule"/>
</dbReference>
<feature type="binding site" evidence="5">
    <location>
        <begin position="183"/>
        <end position="186"/>
    </location>
    <ligand>
        <name>ATP</name>
        <dbReference type="ChEBI" id="CHEBI:30616"/>
    </ligand>
</feature>
<dbReference type="SUPFAM" id="SSF51246">
    <property type="entry name" value="Rudiment single hybrid motif"/>
    <property type="match status" value="1"/>
</dbReference>
<protein>
    <recommendedName>
        <fullName evidence="5 6">N5-carboxyaminoimidazole ribonucleotide synthase</fullName>
        <shortName evidence="5 6">N5-CAIR synthase</shortName>
        <ecNumber evidence="5 6">6.3.4.18</ecNumber>
    </recommendedName>
    <alternativeName>
        <fullName evidence="5 6">5-(carboxyamino)imidazole ribonucleotide synthetase</fullName>
    </alternativeName>
</protein>
<feature type="binding site" evidence="5">
    <location>
        <begin position="268"/>
        <end position="269"/>
    </location>
    <ligand>
        <name>ATP</name>
        <dbReference type="ChEBI" id="CHEBI:30616"/>
    </ligand>
</feature>
<dbReference type="Gene3D" id="3.30.470.20">
    <property type="entry name" value="ATP-grasp fold, B domain"/>
    <property type="match status" value="1"/>
</dbReference>
<evidence type="ECO:0000259" key="7">
    <source>
        <dbReference type="PROSITE" id="PS50975"/>
    </source>
</evidence>
<dbReference type="HAMAP" id="MF_01928">
    <property type="entry name" value="PurK"/>
    <property type="match status" value="1"/>
</dbReference>
<organism evidence="8 9">
    <name type="scientific">Sphingobium nicotianae</name>
    <dbReference type="NCBI Taxonomy" id="2782607"/>
    <lineage>
        <taxon>Bacteria</taxon>
        <taxon>Pseudomonadati</taxon>
        <taxon>Pseudomonadota</taxon>
        <taxon>Alphaproteobacteria</taxon>
        <taxon>Sphingomonadales</taxon>
        <taxon>Sphingomonadaceae</taxon>
        <taxon>Sphingobium</taxon>
    </lineage>
</organism>
<comment type="catalytic activity">
    <reaction evidence="5 6">
        <text>5-amino-1-(5-phospho-beta-D-ribosyl)imidazole + hydrogencarbonate + ATP = 5-carboxyamino-1-(5-phospho-D-ribosyl)imidazole + ADP + phosphate + 2 H(+)</text>
        <dbReference type="Rhea" id="RHEA:19317"/>
        <dbReference type="ChEBI" id="CHEBI:15378"/>
        <dbReference type="ChEBI" id="CHEBI:17544"/>
        <dbReference type="ChEBI" id="CHEBI:30616"/>
        <dbReference type="ChEBI" id="CHEBI:43474"/>
        <dbReference type="ChEBI" id="CHEBI:58730"/>
        <dbReference type="ChEBI" id="CHEBI:137981"/>
        <dbReference type="ChEBI" id="CHEBI:456216"/>
        <dbReference type="EC" id="6.3.4.18"/>
    </reaction>
</comment>
<keyword evidence="4 5" id="KW-0067">ATP-binding</keyword>
<dbReference type="GO" id="GO:0005829">
    <property type="term" value="C:cytosol"/>
    <property type="evidence" value="ECO:0007669"/>
    <property type="project" value="TreeGrafter"/>
</dbReference>
<comment type="pathway">
    <text evidence="5 6">Purine metabolism; IMP biosynthesis via de novo pathway; 5-amino-1-(5-phospho-D-ribosyl)imidazole-4-carboxylate from 5-amino-1-(5-phospho-D-ribosyl)imidazole (N5-CAIR route): step 1/2.</text>
</comment>
<feature type="domain" description="ATP-grasp" evidence="7">
    <location>
        <begin position="110"/>
        <end position="298"/>
    </location>
</feature>
<dbReference type="PROSITE" id="PS50975">
    <property type="entry name" value="ATP_GRASP"/>
    <property type="match status" value="1"/>
</dbReference>
<dbReference type="NCBIfam" id="NF004676">
    <property type="entry name" value="PRK06019.1-2"/>
    <property type="match status" value="1"/>
</dbReference>
<dbReference type="Gene3D" id="3.30.1490.20">
    <property type="entry name" value="ATP-grasp fold, A domain"/>
    <property type="match status" value="1"/>
</dbReference>
<evidence type="ECO:0000313" key="8">
    <source>
        <dbReference type="EMBL" id="MBT2187961.1"/>
    </source>
</evidence>
<name>A0A9X1DDB4_9SPHN</name>
<dbReference type="GO" id="GO:0034028">
    <property type="term" value="F:5-(carboxyamino)imidazole ribonucleotide synthase activity"/>
    <property type="evidence" value="ECO:0007669"/>
    <property type="project" value="UniProtKB-UniRule"/>
</dbReference>
<keyword evidence="1 5" id="KW-0436">Ligase</keyword>
<dbReference type="NCBIfam" id="TIGR01161">
    <property type="entry name" value="purK"/>
    <property type="match status" value="1"/>
</dbReference>
<dbReference type="PANTHER" id="PTHR11609:SF5">
    <property type="entry name" value="PHOSPHORIBOSYLAMINOIMIDAZOLE CARBOXYLASE"/>
    <property type="match status" value="1"/>
</dbReference>